<keyword evidence="3" id="KW-0443">Lipid metabolism</keyword>
<feature type="signal peptide" evidence="4">
    <location>
        <begin position="1"/>
        <end position="15"/>
    </location>
</feature>
<evidence type="ECO:0008006" key="7">
    <source>
        <dbReference type="Google" id="ProtNLM"/>
    </source>
</evidence>
<evidence type="ECO:0000256" key="4">
    <source>
        <dbReference type="SAM" id="SignalP"/>
    </source>
</evidence>
<accession>A0A8J2NBE3</accession>
<dbReference type="Pfam" id="PF03403">
    <property type="entry name" value="PAF-AH_p_II"/>
    <property type="match status" value="2"/>
</dbReference>
<keyword evidence="2" id="KW-0442">Lipid degradation</keyword>
<feature type="chain" id="PRO_5035281026" description="1-alkyl-2-acetylglycerophosphocholine esterase" evidence="4">
    <location>
        <begin position="16"/>
        <end position="392"/>
    </location>
</feature>
<keyword evidence="4" id="KW-0732">Signal</keyword>
<name>A0A8J2NBE3_FUSEQ</name>
<dbReference type="GO" id="GO:0003847">
    <property type="term" value="F:1-alkyl-2-acetylglycerophosphocholine esterase activity"/>
    <property type="evidence" value="ECO:0007669"/>
    <property type="project" value="TreeGrafter"/>
</dbReference>
<evidence type="ECO:0000256" key="2">
    <source>
        <dbReference type="ARBA" id="ARBA00022963"/>
    </source>
</evidence>
<dbReference type="Proteomes" id="UP000693738">
    <property type="component" value="Unassembled WGS sequence"/>
</dbReference>
<sequence length="392" mass="43621">MFLLQIFALLGAAQAVLMPSPPGPYKVAVRDFELIDHNRIDTFAPEPHTKRRIMVSAYLPIDSKHQCKLQVVPYMPALTASVFSELGTTLGIPNGTIESFEMEFCDISTIKPSKSKKEFLVAIFSPGAQGTRLVYGAMARSLASLGYIVFTLDHTYETLVVEFPDGSAAYHRTDETPDLTMLEARTKDASFLTAQLSNKTLTDSIFANFPGVFNPEKVAIFGHSFGGSTAAVTVQRDPRIIGGLGLDAPIYGSVNHEGFKDKPFILVAADRNDPFDWDEFYSKIDGPKMVLEIMKTQHYAFTDVPLMLTKIKIPKESQGVVDEIFGTLGGRKLEKATNQILVGWMDLLFKRKTGALKKVGRNVHVKVKRSDLAKHSYVDKSWWGYKHKHDLI</sequence>
<dbReference type="PANTHER" id="PTHR10272">
    <property type="entry name" value="PLATELET-ACTIVATING FACTOR ACETYLHYDROLASE"/>
    <property type="match status" value="1"/>
</dbReference>
<evidence type="ECO:0000256" key="1">
    <source>
        <dbReference type="ARBA" id="ARBA00022801"/>
    </source>
</evidence>
<keyword evidence="1" id="KW-0378">Hydrolase</keyword>
<evidence type="ECO:0000256" key="3">
    <source>
        <dbReference type="ARBA" id="ARBA00023098"/>
    </source>
</evidence>
<dbReference type="AlphaFoldDB" id="A0A8J2NBE3"/>
<protein>
    <recommendedName>
        <fullName evidence="7">1-alkyl-2-acetylglycerophosphocholine esterase</fullName>
    </recommendedName>
</protein>
<comment type="caution">
    <text evidence="5">The sequence shown here is derived from an EMBL/GenBank/DDBJ whole genome shotgun (WGS) entry which is preliminary data.</text>
</comment>
<evidence type="ECO:0000313" key="6">
    <source>
        <dbReference type="Proteomes" id="UP000693738"/>
    </source>
</evidence>
<dbReference type="PANTHER" id="PTHR10272:SF14">
    <property type="entry name" value="PAF ACETYLHYDROLASE FAMILY PROTEIN"/>
    <property type="match status" value="1"/>
</dbReference>
<proteinExistence type="predicted"/>
<dbReference type="EMBL" id="CAJSTJ010000121">
    <property type="protein sequence ID" value="CAG7557827.1"/>
    <property type="molecule type" value="Genomic_DNA"/>
</dbReference>
<reference evidence="5" key="1">
    <citation type="submission" date="2021-05" db="EMBL/GenBank/DDBJ databases">
        <authorList>
            <person name="Khan N."/>
        </authorList>
    </citation>
    <scope>NUCLEOTIDE SEQUENCE</scope>
</reference>
<gene>
    <name evidence="5" type="ORF">FEQUK3_LOCUS3501</name>
</gene>
<dbReference type="GO" id="GO:0016042">
    <property type="term" value="P:lipid catabolic process"/>
    <property type="evidence" value="ECO:0007669"/>
    <property type="project" value="UniProtKB-KW"/>
</dbReference>
<evidence type="ECO:0000313" key="5">
    <source>
        <dbReference type="EMBL" id="CAG7557827.1"/>
    </source>
</evidence>
<organism evidence="5 6">
    <name type="scientific">Fusarium equiseti</name>
    <name type="common">Fusarium scirpi</name>
    <dbReference type="NCBI Taxonomy" id="61235"/>
    <lineage>
        <taxon>Eukaryota</taxon>
        <taxon>Fungi</taxon>
        <taxon>Dikarya</taxon>
        <taxon>Ascomycota</taxon>
        <taxon>Pezizomycotina</taxon>
        <taxon>Sordariomycetes</taxon>
        <taxon>Hypocreomycetidae</taxon>
        <taxon>Hypocreales</taxon>
        <taxon>Nectriaceae</taxon>
        <taxon>Fusarium</taxon>
        <taxon>Fusarium incarnatum-equiseti species complex</taxon>
    </lineage>
</organism>